<comment type="similarity">
    <text evidence="1">Belongs to the TMEM53 family.</text>
</comment>
<evidence type="ECO:0000256" key="4">
    <source>
        <dbReference type="ARBA" id="ARBA00023136"/>
    </source>
</evidence>
<reference evidence="7 8" key="1">
    <citation type="submission" date="2018-05" db="EMBL/GenBank/DDBJ databases">
        <title>Genome sequencing and assembly of the regulated plant pathogen Lachnellula willkommii and related sister species for the development of diagnostic species identification markers.</title>
        <authorList>
            <person name="Giroux E."/>
            <person name="Bilodeau G."/>
        </authorList>
    </citation>
    <scope>NUCLEOTIDE SEQUENCE [LARGE SCALE GENOMIC DNA]</scope>
    <source>
        <strain evidence="7 8">CBS 268.59</strain>
    </source>
</reference>
<sequence>MAARVATADLEFTRLNSVVSLYTPPASTAATSTHDPTTIIFCQWMGVGPKSRYVKSFYSHYHTLYPNARIITIRSPIELFLYTRTSTRRGYSRAVTDAILSDPAPEKRILVHLLSNGGTLVFADACHVYKEQTGNILPVKAIVFDSAPGESSFGPAFNAFAVSLPKGIMWYPSAAILAAFLGSASAYKALTGHLYLPEQTAVLLNDWELVDRNAARLYVYSEADMLVRPEPVERHAREAEAKGSVVRLLKENDTAHVQHMMHHTERYWQTVSYLWSKANP</sequence>
<evidence type="ECO:0000256" key="1">
    <source>
        <dbReference type="ARBA" id="ARBA00007387"/>
    </source>
</evidence>
<proteinExistence type="inferred from homology"/>
<evidence type="ECO:0000256" key="3">
    <source>
        <dbReference type="ARBA" id="ARBA00022989"/>
    </source>
</evidence>
<accession>A0A8T9C875</accession>
<dbReference type="Pfam" id="PF05705">
    <property type="entry name" value="DUF829"/>
    <property type="match status" value="1"/>
</dbReference>
<protein>
    <recommendedName>
        <fullName evidence="9">Indole-diterpene biosynthesis protein PaxU</fullName>
    </recommendedName>
</protein>
<dbReference type="AlphaFoldDB" id="A0A8T9C875"/>
<evidence type="ECO:0000256" key="6">
    <source>
        <dbReference type="ARBA" id="ARBA00034303"/>
    </source>
</evidence>
<evidence type="ECO:0000256" key="2">
    <source>
        <dbReference type="ARBA" id="ARBA00022692"/>
    </source>
</evidence>
<dbReference type="GO" id="GO:0005640">
    <property type="term" value="C:nuclear outer membrane"/>
    <property type="evidence" value="ECO:0007669"/>
    <property type="project" value="UniProtKB-SubCell"/>
</dbReference>
<dbReference type="PANTHER" id="PTHR12265:SF30">
    <property type="entry name" value="TRANSMEMBRANE PROTEIN 53"/>
    <property type="match status" value="1"/>
</dbReference>
<dbReference type="OrthoDB" id="77878at2759"/>
<keyword evidence="5" id="KW-0539">Nucleus</keyword>
<keyword evidence="3" id="KW-1133">Transmembrane helix</keyword>
<comment type="subcellular location">
    <subcellularLocation>
        <location evidence="6">Nucleus outer membrane</location>
        <topology evidence="6">Single-pass membrane protein</topology>
    </subcellularLocation>
</comment>
<evidence type="ECO:0008006" key="9">
    <source>
        <dbReference type="Google" id="ProtNLM"/>
    </source>
</evidence>
<dbReference type="InterPro" id="IPR029058">
    <property type="entry name" value="AB_hydrolase_fold"/>
</dbReference>
<evidence type="ECO:0000256" key="5">
    <source>
        <dbReference type="ARBA" id="ARBA00023242"/>
    </source>
</evidence>
<dbReference type="SUPFAM" id="SSF53474">
    <property type="entry name" value="alpha/beta-Hydrolases"/>
    <property type="match status" value="1"/>
</dbReference>
<dbReference type="Proteomes" id="UP000469558">
    <property type="component" value="Unassembled WGS sequence"/>
</dbReference>
<name>A0A8T9C875_9HELO</name>
<evidence type="ECO:0000313" key="8">
    <source>
        <dbReference type="Proteomes" id="UP000469558"/>
    </source>
</evidence>
<gene>
    <name evidence="7" type="ORF">LSUE1_G007725</name>
</gene>
<organism evidence="7 8">
    <name type="scientific">Lachnellula suecica</name>
    <dbReference type="NCBI Taxonomy" id="602035"/>
    <lineage>
        <taxon>Eukaryota</taxon>
        <taxon>Fungi</taxon>
        <taxon>Dikarya</taxon>
        <taxon>Ascomycota</taxon>
        <taxon>Pezizomycotina</taxon>
        <taxon>Leotiomycetes</taxon>
        <taxon>Helotiales</taxon>
        <taxon>Lachnaceae</taxon>
        <taxon>Lachnellula</taxon>
    </lineage>
</organism>
<dbReference type="InterPro" id="IPR008547">
    <property type="entry name" value="DUF829_TMEM53"/>
</dbReference>
<dbReference type="EMBL" id="QGMK01000785">
    <property type="protein sequence ID" value="TVY78357.1"/>
    <property type="molecule type" value="Genomic_DNA"/>
</dbReference>
<keyword evidence="4" id="KW-0472">Membrane</keyword>
<evidence type="ECO:0000313" key="7">
    <source>
        <dbReference type="EMBL" id="TVY78357.1"/>
    </source>
</evidence>
<dbReference type="PANTHER" id="PTHR12265">
    <property type="entry name" value="TRANSMEMBRANE PROTEIN 53"/>
    <property type="match status" value="1"/>
</dbReference>
<keyword evidence="2" id="KW-0812">Transmembrane</keyword>
<comment type="caution">
    <text evidence="7">The sequence shown here is derived from an EMBL/GenBank/DDBJ whole genome shotgun (WGS) entry which is preliminary data.</text>
</comment>
<keyword evidence="8" id="KW-1185">Reference proteome</keyword>